<organism evidence="1 2">
    <name type="scientific">Segatella oris</name>
    <dbReference type="NCBI Taxonomy" id="28135"/>
    <lineage>
        <taxon>Bacteria</taxon>
        <taxon>Pseudomonadati</taxon>
        <taxon>Bacteroidota</taxon>
        <taxon>Bacteroidia</taxon>
        <taxon>Bacteroidales</taxon>
        <taxon>Prevotellaceae</taxon>
        <taxon>Segatella</taxon>
    </lineage>
</organism>
<dbReference type="EMBL" id="LR134384">
    <property type="protein sequence ID" value="VEH16599.1"/>
    <property type="molecule type" value="Genomic_DNA"/>
</dbReference>
<name>A0A3S4T435_9BACT</name>
<reference evidence="1 2" key="1">
    <citation type="submission" date="2018-12" db="EMBL/GenBank/DDBJ databases">
        <authorList>
            <consortium name="Pathogen Informatics"/>
        </authorList>
    </citation>
    <scope>NUCLEOTIDE SEQUENCE [LARGE SCALE GENOMIC DNA]</scope>
    <source>
        <strain evidence="1 2">NCTC13071</strain>
    </source>
</reference>
<gene>
    <name evidence="1" type="ORF">NCTC13071_02638</name>
</gene>
<accession>A0A3S4T435</accession>
<evidence type="ECO:0000313" key="1">
    <source>
        <dbReference type="EMBL" id="VEH16599.1"/>
    </source>
</evidence>
<dbReference type="KEGG" id="poc:NCTC13071_02638"/>
<dbReference type="AlphaFoldDB" id="A0A3S4T435"/>
<sequence>MRCNLTQITVLFALEYTMKWCKLEGDLMQIVAFPYVRLACDLF</sequence>
<dbReference type="Proteomes" id="UP000274578">
    <property type="component" value="Chromosome 1"/>
</dbReference>
<evidence type="ECO:0000313" key="2">
    <source>
        <dbReference type="Proteomes" id="UP000274578"/>
    </source>
</evidence>
<proteinExistence type="predicted"/>
<protein>
    <submittedName>
        <fullName evidence="1">Uncharacterized protein</fullName>
    </submittedName>
</protein>